<reference evidence="2" key="1">
    <citation type="submission" date="2011-04" db="EMBL/GenBank/DDBJ databases">
        <title>Evolution of plant cell wall degrading machinery underlies the functional diversity of forest fungi.</title>
        <authorList>
            <consortium name="US DOE Joint Genome Institute (JGI-PGF)"/>
            <person name="Eastwood D.C."/>
            <person name="Floudas D."/>
            <person name="Binder M."/>
            <person name="Majcherczyk A."/>
            <person name="Schneider P."/>
            <person name="Aerts A."/>
            <person name="Asiegbu F.O."/>
            <person name="Baker S.E."/>
            <person name="Barry K."/>
            <person name="Bendiksby M."/>
            <person name="Blumentritt M."/>
            <person name="Coutinho P.M."/>
            <person name="Cullen D."/>
            <person name="Cullen D."/>
            <person name="Gathman A."/>
            <person name="Goodell B."/>
            <person name="Henrissat B."/>
            <person name="Ihrmark K."/>
            <person name="Kauserud H."/>
            <person name="Kohler A."/>
            <person name="LaButti K."/>
            <person name="Lapidus A."/>
            <person name="Lavin J.L."/>
            <person name="Lee Y.-H."/>
            <person name="Lindquist E."/>
            <person name="Lilly W."/>
            <person name="Lucas S."/>
            <person name="Morin E."/>
            <person name="Murat C."/>
            <person name="Oguiza J.A."/>
            <person name="Park J."/>
            <person name="Pisabarro A.G."/>
            <person name="Riley R."/>
            <person name="Rosling A."/>
            <person name="Salamov A."/>
            <person name="Schmidt O."/>
            <person name="Schmutz J."/>
            <person name="Skrede I."/>
            <person name="Stenlid J."/>
            <person name="Wiebenga A."/>
            <person name="Xie X."/>
            <person name="Kues U."/>
            <person name="Hibbett D.S."/>
            <person name="Hoffmeister D."/>
            <person name="Hogberg N."/>
            <person name="Martin F."/>
            <person name="Grigoriev I.V."/>
            <person name="Watkinson S.C."/>
        </authorList>
    </citation>
    <scope>NUCLEOTIDE SEQUENCE</scope>
    <source>
        <strain evidence="2">S7.9</strain>
    </source>
</reference>
<dbReference type="RefSeq" id="XP_007319374.1">
    <property type="nucleotide sequence ID" value="XM_007319312.1"/>
</dbReference>
<feature type="compositionally biased region" description="Low complexity" evidence="1">
    <location>
        <begin position="214"/>
        <end position="227"/>
    </location>
</feature>
<feature type="region of interest" description="Disordered" evidence="1">
    <location>
        <begin position="36"/>
        <end position="73"/>
    </location>
</feature>
<feature type="compositionally biased region" description="Low complexity" evidence="1">
    <location>
        <begin position="370"/>
        <end position="385"/>
    </location>
</feature>
<feature type="compositionally biased region" description="Polar residues" evidence="1">
    <location>
        <begin position="467"/>
        <end position="477"/>
    </location>
</feature>
<feature type="compositionally biased region" description="Basic and acidic residues" evidence="1">
    <location>
        <begin position="51"/>
        <end position="73"/>
    </location>
</feature>
<dbReference type="Proteomes" id="UP000008064">
    <property type="component" value="Unassembled WGS sequence"/>
</dbReference>
<sequence length="546" mass="60301">MGFFSSNKANDTNYIHDDRTVVQVIRSRFYGKYKGKERAAFPDSSPSLSSSRDKFMTHKPNESRPKSRTDSRETHAFMHSVSDHPGQHARAHTDTVTTTLAQRLNELATANSEGLLDNEEYRLLRQNLFERLTSSSPVPVESPMVPMVNHGDSQGERSQKRLSSATHLSQNNIPGSLRSPSIRSKSSKSSAISNLFARVTTRRTSMLSKDDLTSDASSVFSSSSKISQRYQQHEQDTLRGRSKRYGHVGPSPSQSHIPCDMAASSSNLENGLSHRAFSSSGSFRSTHSIRRLGKTTPPSSFPTRIPGSDHIHTPSLSNIDTSGDDELKSTQELRRDLASVEAEGRRLLDAFNGLELTALTRNQYRPTGTSPVKSSSSSPLRPQKQPSEHLIVQATGNAGTIRRRGYDNDGMSVHSNSSIGTGLSRAVPYRSTTVKRPNAPLTAPIPVVRKNSVTSMSSRTRDMASSPVPSQSHVGANGSSISLTKFSTHNMSIHSQPEDDEFSALEAELTEIRRRRKEVTARYQGRLEYLRAQLKGAELREKLQKK</sequence>
<proteinExistence type="predicted"/>
<dbReference type="HOGENOM" id="CLU_024697_0_0_1"/>
<feature type="region of interest" description="Disordered" evidence="1">
    <location>
        <begin position="284"/>
        <end position="330"/>
    </location>
</feature>
<dbReference type="KEGG" id="sla:SERLADRAFT_469723"/>
<feature type="region of interest" description="Disordered" evidence="1">
    <location>
        <begin position="135"/>
        <end position="190"/>
    </location>
</feature>
<dbReference type="GeneID" id="18819652"/>
<feature type="compositionally biased region" description="Low complexity" evidence="1">
    <location>
        <begin position="176"/>
        <end position="190"/>
    </location>
</feature>
<protein>
    <submittedName>
        <fullName evidence="2">Uncharacterized protein</fullName>
    </submittedName>
</protein>
<feature type="region of interest" description="Disordered" evidence="1">
    <location>
        <begin position="207"/>
        <end position="257"/>
    </location>
</feature>
<dbReference type="EMBL" id="GL945435">
    <property type="protein sequence ID" value="EGO23612.1"/>
    <property type="molecule type" value="Genomic_DNA"/>
</dbReference>
<organism>
    <name type="scientific">Serpula lacrymans var. lacrymans (strain S7.9)</name>
    <name type="common">Dry rot fungus</name>
    <dbReference type="NCBI Taxonomy" id="578457"/>
    <lineage>
        <taxon>Eukaryota</taxon>
        <taxon>Fungi</taxon>
        <taxon>Dikarya</taxon>
        <taxon>Basidiomycota</taxon>
        <taxon>Agaricomycotina</taxon>
        <taxon>Agaricomycetes</taxon>
        <taxon>Agaricomycetidae</taxon>
        <taxon>Boletales</taxon>
        <taxon>Coniophorineae</taxon>
        <taxon>Serpulaceae</taxon>
        <taxon>Serpula</taxon>
    </lineage>
</organism>
<evidence type="ECO:0000313" key="2">
    <source>
        <dbReference type="EMBL" id="EGO23612.1"/>
    </source>
</evidence>
<feature type="region of interest" description="Disordered" evidence="1">
    <location>
        <begin position="362"/>
        <end position="419"/>
    </location>
</feature>
<name>F8NYE1_SERL9</name>
<accession>F8NYE1</accession>
<dbReference type="AlphaFoldDB" id="F8NYE1"/>
<feature type="compositionally biased region" description="Polar residues" evidence="1">
    <location>
        <begin position="161"/>
        <end position="174"/>
    </location>
</feature>
<dbReference type="OrthoDB" id="3367070at2759"/>
<feature type="region of interest" description="Disordered" evidence="1">
    <location>
        <begin position="453"/>
        <end position="477"/>
    </location>
</feature>
<gene>
    <name evidence="2" type="ORF">SERLADRAFT_469723</name>
</gene>
<feature type="compositionally biased region" description="Low complexity" evidence="1">
    <location>
        <begin position="135"/>
        <end position="148"/>
    </location>
</feature>
<evidence type="ECO:0000256" key="1">
    <source>
        <dbReference type="SAM" id="MobiDB-lite"/>
    </source>
</evidence>